<accession>A0ABV0VVR0</accession>
<dbReference type="Proteomes" id="UP001444071">
    <property type="component" value="Unassembled WGS sequence"/>
</dbReference>
<comment type="caution">
    <text evidence="2">The sequence shown here is derived from an EMBL/GenBank/DDBJ whole genome shotgun (WGS) entry which is preliminary data.</text>
</comment>
<organism evidence="2 3">
    <name type="scientific">Xenotaenia resolanae</name>
    <dbReference type="NCBI Taxonomy" id="208358"/>
    <lineage>
        <taxon>Eukaryota</taxon>
        <taxon>Metazoa</taxon>
        <taxon>Chordata</taxon>
        <taxon>Craniata</taxon>
        <taxon>Vertebrata</taxon>
        <taxon>Euteleostomi</taxon>
        <taxon>Actinopterygii</taxon>
        <taxon>Neopterygii</taxon>
        <taxon>Teleostei</taxon>
        <taxon>Neoteleostei</taxon>
        <taxon>Acanthomorphata</taxon>
        <taxon>Ovalentaria</taxon>
        <taxon>Atherinomorphae</taxon>
        <taxon>Cyprinodontiformes</taxon>
        <taxon>Goodeidae</taxon>
        <taxon>Xenotaenia</taxon>
    </lineage>
</organism>
<sequence>MTEHQRTLTQIFSPISEGSAGASTSVSGDLMAVSTLISVSQVTSLLQPLSIRKAPFHQLLHFPFSPHPTEISPLISPISEGQSCASNLPPRGLCRCLLPSSGGSG</sequence>
<evidence type="ECO:0000313" key="2">
    <source>
        <dbReference type="EMBL" id="MEQ2261215.1"/>
    </source>
</evidence>
<keyword evidence="3" id="KW-1185">Reference proteome</keyword>
<gene>
    <name evidence="2" type="ORF">XENORESO_007288</name>
</gene>
<proteinExistence type="predicted"/>
<reference evidence="2 3" key="1">
    <citation type="submission" date="2021-06" db="EMBL/GenBank/DDBJ databases">
        <authorList>
            <person name="Palmer J.M."/>
        </authorList>
    </citation>
    <scope>NUCLEOTIDE SEQUENCE [LARGE SCALE GENOMIC DNA]</scope>
    <source>
        <strain evidence="2 3">XR_2019</strain>
        <tissue evidence="2">Muscle</tissue>
    </source>
</reference>
<dbReference type="EMBL" id="JAHRIM010012397">
    <property type="protein sequence ID" value="MEQ2261215.1"/>
    <property type="molecule type" value="Genomic_DNA"/>
</dbReference>
<evidence type="ECO:0000313" key="3">
    <source>
        <dbReference type="Proteomes" id="UP001444071"/>
    </source>
</evidence>
<feature type="region of interest" description="Disordered" evidence="1">
    <location>
        <begin position="1"/>
        <end position="25"/>
    </location>
</feature>
<evidence type="ECO:0000256" key="1">
    <source>
        <dbReference type="SAM" id="MobiDB-lite"/>
    </source>
</evidence>
<name>A0ABV0VVR0_9TELE</name>
<protein>
    <submittedName>
        <fullName evidence="2">Uncharacterized protein</fullName>
    </submittedName>
</protein>